<organism evidence="1 2">
    <name type="scientific">Candidatus Merdiplasma excrementigallinarum</name>
    <dbReference type="NCBI Taxonomy" id="2840864"/>
    <lineage>
        <taxon>Bacteria</taxon>
        <taxon>Bacillati</taxon>
        <taxon>Bacillota</taxon>
        <taxon>Clostridia</taxon>
        <taxon>Lachnospirales</taxon>
        <taxon>Lachnospiraceae</taxon>
        <taxon>Lachnospiraceae incertae sedis</taxon>
        <taxon>Candidatus Merdiplasma</taxon>
    </lineage>
</organism>
<dbReference type="InterPro" id="IPR006379">
    <property type="entry name" value="HAD-SF_hydro_IIB"/>
</dbReference>
<reference evidence="1" key="2">
    <citation type="journal article" date="2021" name="PeerJ">
        <title>Extensive microbial diversity within the chicken gut microbiome revealed by metagenomics and culture.</title>
        <authorList>
            <person name="Gilroy R."/>
            <person name="Ravi A."/>
            <person name="Getino M."/>
            <person name="Pursley I."/>
            <person name="Horton D.L."/>
            <person name="Alikhan N.F."/>
            <person name="Baker D."/>
            <person name="Gharbi K."/>
            <person name="Hall N."/>
            <person name="Watson M."/>
            <person name="Adriaenssens E.M."/>
            <person name="Foster-Nyarko E."/>
            <person name="Jarju S."/>
            <person name="Secka A."/>
            <person name="Antonio M."/>
            <person name="Oren A."/>
            <person name="Chaudhuri R.R."/>
            <person name="La Ragione R."/>
            <person name="Hildebrand F."/>
            <person name="Pallen M.J."/>
        </authorList>
    </citation>
    <scope>NUCLEOTIDE SEQUENCE</scope>
    <source>
        <strain evidence="1">ChiBcec6-7307</strain>
    </source>
</reference>
<dbReference type="SFLD" id="SFLDG01144">
    <property type="entry name" value="C2.B.4:_PGP_Like"/>
    <property type="match status" value="1"/>
</dbReference>
<dbReference type="AlphaFoldDB" id="A0A9D1T905"/>
<evidence type="ECO:0000313" key="1">
    <source>
        <dbReference type="EMBL" id="HIV23112.1"/>
    </source>
</evidence>
<sequence>MIKLIATDLDGTLVEEGTPNLNPEVLDTIVKLKQKGILFAAASGRQYASMYRLFEPVADHMIFIAENGGYVVCRGRQIECRSMKREILEKLVSFMREQTDCFLLVNTPRRAYTETRDPDFVESLRRGYKLELEETEDVLALEEPIVKAAIYCRQDQDPVEVARQAGELFRGELNVMAAGAHWVDFVGTDTDKGKALESIQRLMHITKEETMAFGDNNNDIGMMLCAGESYAVANAREEVKKAARHLTDRNVDDGVLKILKRLL</sequence>
<dbReference type="GO" id="GO:0005829">
    <property type="term" value="C:cytosol"/>
    <property type="evidence" value="ECO:0007669"/>
    <property type="project" value="TreeGrafter"/>
</dbReference>
<dbReference type="Gene3D" id="3.30.1240.10">
    <property type="match status" value="1"/>
</dbReference>
<dbReference type="SFLD" id="SFLDS00003">
    <property type="entry name" value="Haloacid_Dehalogenase"/>
    <property type="match status" value="1"/>
</dbReference>
<dbReference type="PANTHER" id="PTHR10000:SF53">
    <property type="entry name" value="5-AMINO-6-(5-PHOSPHO-D-RIBITYLAMINO)URACIL PHOSPHATASE YBJI-RELATED"/>
    <property type="match status" value="1"/>
</dbReference>
<dbReference type="SFLD" id="SFLDG01140">
    <property type="entry name" value="C2.B:_Phosphomannomutase_and_P"/>
    <property type="match status" value="1"/>
</dbReference>
<dbReference type="NCBIfam" id="TIGR00099">
    <property type="entry name" value="Cof-subfamily"/>
    <property type="match status" value="1"/>
</dbReference>
<protein>
    <submittedName>
        <fullName evidence="1">HAD family phosphatase</fullName>
    </submittedName>
</protein>
<name>A0A9D1T905_9FIRM</name>
<reference evidence="1" key="1">
    <citation type="submission" date="2020-10" db="EMBL/GenBank/DDBJ databases">
        <authorList>
            <person name="Gilroy R."/>
        </authorList>
    </citation>
    <scope>NUCLEOTIDE SEQUENCE</scope>
    <source>
        <strain evidence="1">ChiBcec6-7307</strain>
    </source>
</reference>
<evidence type="ECO:0000313" key="2">
    <source>
        <dbReference type="Proteomes" id="UP000886889"/>
    </source>
</evidence>
<accession>A0A9D1T905</accession>
<dbReference type="InterPro" id="IPR036412">
    <property type="entry name" value="HAD-like_sf"/>
</dbReference>
<dbReference type="InterPro" id="IPR023214">
    <property type="entry name" value="HAD_sf"/>
</dbReference>
<dbReference type="EMBL" id="DVOS01000038">
    <property type="protein sequence ID" value="HIV23112.1"/>
    <property type="molecule type" value="Genomic_DNA"/>
</dbReference>
<dbReference type="NCBIfam" id="TIGR01484">
    <property type="entry name" value="HAD-SF-IIB"/>
    <property type="match status" value="1"/>
</dbReference>
<dbReference type="Proteomes" id="UP000886889">
    <property type="component" value="Unassembled WGS sequence"/>
</dbReference>
<dbReference type="Pfam" id="PF08282">
    <property type="entry name" value="Hydrolase_3"/>
    <property type="match status" value="1"/>
</dbReference>
<comment type="caution">
    <text evidence="1">The sequence shown here is derived from an EMBL/GenBank/DDBJ whole genome shotgun (WGS) entry which is preliminary data.</text>
</comment>
<dbReference type="PANTHER" id="PTHR10000">
    <property type="entry name" value="PHOSPHOSERINE PHOSPHATASE"/>
    <property type="match status" value="1"/>
</dbReference>
<proteinExistence type="predicted"/>
<dbReference type="SUPFAM" id="SSF56784">
    <property type="entry name" value="HAD-like"/>
    <property type="match status" value="1"/>
</dbReference>
<dbReference type="GO" id="GO:0016791">
    <property type="term" value="F:phosphatase activity"/>
    <property type="evidence" value="ECO:0007669"/>
    <property type="project" value="TreeGrafter"/>
</dbReference>
<dbReference type="InterPro" id="IPR000150">
    <property type="entry name" value="Cof"/>
</dbReference>
<gene>
    <name evidence="1" type="ORF">IAC80_04145</name>
</gene>
<dbReference type="GO" id="GO:0000287">
    <property type="term" value="F:magnesium ion binding"/>
    <property type="evidence" value="ECO:0007669"/>
    <property type="project" value="TreeGrafter"/>
</dbReference>
<dbReference type="Gene3D" id="3.40.50.1000">
    <property type="entry name" value="HAD superfamily/HAD-like"/>
    <property type="match status" value="1"/>
</dbReference>